<sequence length="126" mass="14111">MTTGPAGSLLRGWQGLVEEVEAGYAWCAPASVHDRRCRGELARVVPRLTEEEAAAALRPRPHALDERFRAATIPWPRPGRGTADGPWWRHRVPRILEADPGERYRDGRPLGWDMLPHPKPGSVPVR</sequence>
<feature type="compositionally biased region" description="Basic and acidic residues" evidence="1">
    <location>
        <begin position="99"/>
        <end position="108"/>
    </location>
</feature>
<dbReference type="RefSeq" id="WP_344361992.1">
    <property type="nucleotide sequence ID" value="NZ_BAAASR010000018.1"/>
</dbReference>
<feature type="compositionally biased region" description="Pro residues" evidence="1">
    <location>
        <begin position="117"/>
        <end position="126"/>
    </location>
</feature>
<dbReference type="Proteomes" id="UP001499942">
    <property type="component" value="Unassembled WGS sequence"/>
</dbReference>
<evidence type="ECO:0000313" key="2">
    <source>
        <dbReference type="EMBL" id="GAA2499490.1"/>
    </source>
</evidence>
<gene>
    <name evidence="2" type="ORF">GCM10010393_34750</name>
</gene>
<proteinExistence type="predicted"/>
<comment type="caution">
    <text evidence="2">The sequence shown here is derived from an EMBL/GenBank/DDBJ whole genome shotgun (WGS) entry which is preliminary data.</text>
</comment>
<dbReference type="EMBL" id="BAAASR010000018">
    <property type="protein sequence ID" value="GAA2499490.1"/>
    <property type="molecule type" value="Genomic_DNA"/>
</dbReference>
<protein>
    <submittedName>
        <fullName evidence="2">Uncharacterized protein</fullName>
    </submittedName>
</protein>
<evidence type="ECO:0000313" key="3">
    <source>
        <dbReference type="Proteomes" id="UP001499942"/>
    </source>
</evidence>
<evidence type="ECO:0000256" key="1">
    <source>
        <dbReference type="SAM" id="MobiDB-lite"/>
    </source>
</evidence>
<feature type="region of interest" description="Disordered" evidence="1">
    <location>
        <begin position="99"/>
        <end position="126"/>
    </location>
</feature>
<accession>A0ABP5ZMI5</accession>
<reference evidence="3" key="1">
    <citation type="journal article" date="2019" name="Int. J. Syst. Evol. Microbiol.">
        <title>The Global Catalogue of Microorganisms (GCM) 10K type strain sequencing project: providing services to taxonomists for standard genome sequencing and annotation.</title>
        <authorList>
            <consortium name="The Broad Institute Genomics Platform"/>
            <consortium name="The Broad Institute Genome Sequencing Center for Infectious Disease"/>
            <person name="Wu L."/>
            <person name="Ma J."/>
        </authorList>
    </citation>
    <scope>NUCLEOTIDE SEQUENCE [LARGE SCALE GENOMIC DNA]</scope>
    <source>
        <strain evidence="3">JCM 5062</strain>
    </source>
</reference>
<keyword evidence="3" id="KW-1185">Reference proteome</keyword>
<organism evidence="2 3">
    <name type="scientific">Streptomyces gobitricini</name>
    <dbReference type="NCBI Taxonomy" id="68211"/>
    <lineage>
        <taxon>Bacteria</taxon>
        <taxon>Bacillati</taxon>
        <taxon>Actinomycetota</taxon>
        <taxon>Actinomycetes</taxon>
        <taxon>Kitasatosporales</taxon>
        <taxon>Streptomycetaceae</taxon>
        <taxon>Streptomyces</taxon>
    </lineage>
</organism>
<name>A0ABP5ZMI5_9ACTN</name>